<evidence type="ECO:0000259" key="1">
    <source>
        <dbReference type="Pfam" id="PF00931"/>
    </source>
</evidence>
<sequence>MPKQKPTQLYTHIIEALKEGCYLQAAKFLFERAKIGYPQMSSDQYDEKECAKAFWIGLTYDKFEESIDSEIVFYCTGLYSDYFALGAEARRQKFFVESNYKGKRSDLGSLSVNNRDLPKNKLKSKAKDLYKTEDARLNSLIQHFMDKPEKASFFKYACIKYTMIIPGKRTRIAITLKSKYANKIFFVNRIENLIFCGREDILNKIKENFDNDNSPCIQLLYGMGGVGKTQIALKYAYLNRDEYNTVVWINATDISKLIDDCKTFLKENDKDSDVNTLDDYDSVLIAFNRFINSRANYLLIIDNADYLDKDNENAVIAKNALTKLISANTGRVLITTRCNSEFHGIKRIKIDLFNPSLALEYLELKSGRKRNANAKQLAEKLGYLPLALDYVGSYIATQQISYKDYLDLWDRQGTKLFDKKDYAEMTIRQAFKITLDKLRENPEEYNKVLYLLEICAKYKLEYFPIKSFSDYYKGLKDELLQYYRTLIKQGKNPTNSFEDGFVGNSSVHMYKMIEACDDYSEKWECISEENKGNIIIEYPSESFLMLQDELERGEAIRSLTKYSLASWDGEVLIMHPMLAEIIRDEFAVGQKDDFSIYSFKADIYDYHGDKESYNKYERLALENKMNIVETVIDSISDHPIDPEFNSVDLLLEETVKLYPVFVRLLKYSDEDMIKRGMSIWFKISKYIYGTDDITHLKEKMLYYERIFYNRLSWQLGNFIIWRRYPTPSERRQSQTDYIYECTQIRDFTDSPRLPSAKAAIDVWDNDETDSYKLDGDPSWRVSACKDLSKYNLQ</sequence>
<accession>A0ABY0FP42</accession>
<dbReference type="SUPFAM" id="SSF52540">
    <property type="entry name" value="P-loop containing nucleoside triphosphate hydrolases"/>
    <property type="match status" value="1"/>
</dbReference>
<dbReference type="InterPro" id="IPR027417">
    <property type="entry name" value="P-loop_NTPase"/>
</dbReference>
<dbReference type="PANTHER" id="PTHR35205">
    <property type="entry name" value="NB-ARC AND TPR DOMAIN PROTEIN"/>
    <property type="match status" value="1"/>
</dbReference>
<dbReference type="RefSeq" id="WP_129734819.1">
    <property type="nucleotide sequence ID" value="NZ_PRLM01000003.1"/>
</dbReference>
<dbReference type="PRINTS" id="PR00364">
    <property type="entry name" value="DISEASERSIST"/>
</dbReference>
<gene>
    <name evidence="2" type="ORF">G3RUM_00371</name>
</gene>
<protein>
    <recommendedName>
        <fullName evidence="1">NB-ARC domain-containing protein</fullName>
    </recommendedName>
</protein>
<reference evidence="2 3" key="1">
    <citation type="journal article" date="2018" name="bioRxiv">
        <title>Evidence of independent acquisition and adaption of ultra-small bacteria to human hosts across the highly diverse yet reduced genomes of the phylum Saccharibacteria.</title>
        <authorList>
            <person name="McLean J.S."/>
            <person name="Bor B."/>
            <person name="To T.T."/>
            <person name="Liu Q."/>
            <person name="Kearns K.A."/>
            <person name="Solden L.M."/>
            <person name="Wrighton K.C."/>
            <person name="He X."/>
            <person name="Shi W."/>
        </authorList>
    </citation>
    <scope>NUCLEOTIDE SEQUENCE [LARGE SCALE GENOMIC DNA]</scope>
    <source>
        <strain evidence="2 3">TM7_G3_2_Rum_HOT_351B</strain>
    </source>
</reference>
<dbReference type="Gene3D" id="3.40.50.300">
    <property type="entry name" value="P-loop containing nucleotide triphosphate hydrolases"/>
    <property type="match status" value="1"/>
</dbReference>
<comment type="caution">
    <text evidence="2">The sequence shown here is derived from an EMBL/GenBank/DDBJ whole genome shotgun (WGS) entry which is preliminary data.</text>
</comment>
<dbReference type="Proteomes" id="UP001191019">
    <property type="component" value="Unassembled WGS sequence"/>
</dbReference>
<reference evidence="2 3" key="2">
    <citation type="journal article" date="2020" name="Cell Rep.">
        <title>Acquisition and Adaptation of Ultra-small Parasitic Reduced Genome Bacteria to Mammalian Hosts.</title>
        <authorList>
            <person name="McLean J.S."/>
            <person name="Bor B."/>
            <person name="Kerns K.A."/>
            <person name="Liu Q."/>
            <person name="To T.T."/>
            <person name="Solden L."/>
            <person name="Hendrickson E.L."/>
            <person name="Wrighton K."/>
            <person name="Shi W."/>
            <person name="He X."/>
        </authorList>
    </citation>
    <scope>NUCLEOTIDE SEQUENCE [LARGE SCALE GENOMIC DNA]</scope>
    <source>
        <strain evidence="2 3">TM7_G3_2_Rum_HOT_351B</strain>
    </source>
</reference>
<dbReference type="Pfam" id="PF00931">
    <property type="entry name" value="NB-ARC"/>
    <property type="match status" value="1"/>
</dbReference>
<evidence type="ECO:0000313" key="3">
    <source>
        <dbReference type="Proteomes" id="UP001191019"/>
    </source>
</evidence>
<keyword evidence="3" id="KW-1185">Reference proteome</keyword>
<evidence type="ECO:0000313" key="2">
    <source>
        <dbReference type="EMBL" id="RYC74822.1"/>
    </source>
</evidence>
<dbReference type="PANTHER" id="PTHR35205:SF1">
    <property type="entry name" value="ZU5 DOMAIN-CONTAINING PROTEIN"/>
    <property type="match status" value="1"/>
</dbReference>
<dbReference type="InterPro" id="IPR002182">
    <property type="entry name" value="NB-ARC"/>
</dbReference>
<name>A0ABY0FP42_9BACT</name>
<dbReference type="EMBL" id="PRLM01000003">
    <property type="protein sequence ID" value="RYC74822.1"/>
    <property type="molecule type" value="Genomic_DNA"/>
</dbReference>
<feature type="domain" description="NB-ARC" evidence="1">
    <location>
        <begin position="199"/>
        <end position="369"/>
    </location>
</feature>
<organism evidence="2 3">
    <name type="scientific">Candidatus Nanosyncoccus alces</name>
    <dbReference type="NCBI Taxonomy" id="2171997"/>
    <lineage>
        <taxon>Bacteria</taxon>
        <taxon>Candidatus Saccharimonadota</taxon>
        <taxon>Candidatus Nanosyncoccalia</taxon>
        <taxon>Candidatus Nanosyncoccales</taxon>
        <taxon>Candidatus Nanosyncoccaceae</taxon>
        <taxon>Candidatus Nanosyncoccus</taxon>
    </lineage>
</organism>
<proteinExistence type="predicted"/>